<dbReference type="OrthoDB" id="8741226at2759"/>
<dbReference type="EMBL" id="JAACNH010000007">
    <property type="protein sequence ID" value="KAG8437042.1"/>
    <property type="molecule type" value="Genomic_DNA"/>
</dbReference>
<evidence type="ECO:0008006" key="10">
    <source>
        <dbReference type="Google" id="ProtNLM"/>
    </source>
</evidence>
<feature type="compositionally biased region" description="Polar residues" evidence="7">
    <location>
        <begin position="12"/>
        <end position="22"/>
    </location>
</feature>
<comment type="caution">
    <text evidence="8">The sequence shown here is derived from an EMBL/GenBank/DDBJ whole genome shotgun (WGS) entry which is preliminary data.</text>
</comment>
<dbReference type="PANTHER" id="PTHR14339">
    <property type="entry name" value="VASCULIN"/>
    <property type="match status" value="1"/>
</dbReference>
<evidence type="ECO:0000256" key="7">
    <source>
        <dbReference type="SAM" id="MobiDB-lite"/>
    </source>
</evidence>
<evidence type="ECO:0000313" key="9">
    <source>
        <dbReference type="Proteomes" id="UP000812440"/>
    </source>
</evidence>
<keyword evidence="5" id="KW-0804">Transcription</keyword>
<dbReference type="InterPro" id="IPR028128">
    <property type="entry name" value="Vasculin_fam"/>
</dbReference>
<dbReference type="GO" id="GO:0003677">
    <property type="term" value="F:DNA binding"/>
    <property type="evidence" value="ECO:0007669"/>
    <property type="project" value="UniProtKB-KW"/>
</dbReference>
<protein>
    <recommendedName>
        <fullName evidence="10">Vasculin-like protein 1</fullName>
    </recommendedName>
</protein>
<keyword evidence="3" id="KW-0805">Transcription regulation</keyword>
<feature type="compositionally biased region" description="Basic and acidic residues" evidence="7">
    <location>
        <begin position="138"/>
        <end position="155"/>
    </location>
</feature>
<comment type="subcellular location">
    <subcellularLocation>
        <location evidence="1">Nucleus</location>
    </subcellularLocation>
</comment>
<evidence type="ECO:0000256" key="5">
    <source>
        <dbReference type="ARBA" id="ARBA00023163"/>
    </source>
</evidence>
<dbReference type="AlphaFoldDB" id="A0A8T2J2Y9"/>
<keyword evidence="4" id="KW-0238">DNA-binding</keyword>
<feature type="compositionally biased region" description="Basic and acidic residues" evidence="7">
    <location>
        <begin position="318"/>
        <end position="349"/>
    </location>
</feature>
<keyword evidence="9" id="KW-1185">Reference proteome</keyword>
<comment type="similarity">
    <text evidence="2">Belongs to the vasculin family.</text>
</comment>
<accession>A0A8T2J2Y9</accession>
<dbReference type="GO" id="GO:0005634">
    <property type="term" value="C:nucleus"/>
    <property type="evidence" value="ECO:0007669"/>
    <property type="project" value="UniProtKB-SubCell"/>
</dbReference>
<evidence type="ECO:0000256" key="1">
    <source>
        <dbReference type="ARBA" id="ARBA00004123"/>
    </source>
</evidence>
<dbReference type="GO" id="GO:0006351">
    <property type="term" value="P:DNA-templated transcription"/>
    <property type="evidence" value="ECO:0007669"/>
    <property type="project" value="InterPro"/>
</dbReference>
<evidence type="ECO:0000256" key="4">
    <source>
        <dbReference type="ARBA" id="ARBA00023125"/>
    </source>
</evidence>
<name>A0A8T2J2Y9_9PIPI</name>
<evidence type="ECO:0000256" key="6">
    <source>
        <dbReference type="ARBA" id="ARBA00023242"/>
    </source>
</evidence>
<feature type="region of interest" description="Disordered" evidence="7">
    <location>
        <begin position="293"/>
        <end position="376"/>
    </location>
</feature>
<reference evidence="8" key="1">
    <citation type="thesis" date="2020" institute="ProQuest LLC" country="789 East Eisenhower Parkway, Ann Arbor, MI, USA">
        <title>Comparative Genomics and Chromosome Evolution.</title>
        <authorList>
            <person name="Mudd A.B."/>
        </authorList>
    </citation>
    <scope>NUCLEOTIDE SEQUENCE</scope>
    <source>
        <strain evidence="8">Female2</strain>
        <tissue evidence="8">Blood</tissue>
    </source>
</reference>
<feature type="compositionally biased region" description="Gly residues" evidence="7">
    <location>
        <begin position="105"/>
        <end position="116"/>
    </location>
</feature>
<feature type="region of interest" description="Disordered" evidence="7">
    <location>
        <begin position="12"/>
        <end position="189"/>
    </location>
</feature>
<organism evidence="8 9">
    <name type="scientific">Hymenochirus boettgeri</name>
    <name type="common">Congo dwarf clawed frog</name>
    <dbReference type="NCBI Taxonomy" id="247094"/>
    <lineage>
        <taxon>Eukaryota</taxon>
        <taxon>Metazoa</taxon>
        <taxon>Chordata</taxon>
        <taxon>Craniata</taxon>
        <taxon>Vertebrata</taxon>
        <taxon>Euteleostomi</taxon>
        <taxon>Amphibia</taxon>
        <taxon>Batrachia</taxon>
        <taxon>Anura</taxon>
        <taxon>Pipoidea</taxon>
        <taxon>Pipidae</taxon>
        <taxon>Pipinae</taxon>
        <taxon>Hymenochirus</taxon>
    </lineage>
</organism>
<proteinExistence type="inferred from homology"/>
<dbReference type="Proteomes" id="UP000812440">
    <property type="component" value="Chromosome 4"/>
</dbReference>
<feature type="compositionally biased region" description="Polar residues" evidence="7">
    <location>
        <begin position="164"/>
        <end position="180"/>
    </location>
</feature>
<keyword evidence="6" id="KW-0539">Nucleus</keyword>
<evidence type="ECO:0000256" key="3">
    <source>
        <dbReference type="ARBA" id="ARBA00023015"/>
    </source>
</evidence>
<dbReference type="GO" id="GO:0003723">
    <property type="term" value="F:RNA binding"/>
    <property type="evidence" value="ECO:0007669"/>
    <property type="project" value="InterPro"/>
</dbReference>
<sequence length="414" mass="45279">MAQHDFVPAWLNFSTPQSNKTSAGIVEKHGEHLPRGEGRLGVSRRRHNSSDGFFNNGPLRATGDSWHQPSLLRHDSVDSGVSKGTNLGAQSGWHGVSRVQDGPMQRGGNGSNGSGNTGHRQRNGGALSRKNPSMQDKQPPEAREEKNAERKKLQFEEEDFPSLNPETGKQIIQSKQTGTPTGVWENPPSAKQPLKMLVIKKISKEDPSAFSAAFASPVPHISNGGNKTNPSGPIVYKNLVPKPAASSIKSGPWKTNGRDSKSCSLFTNRDSAFTSPVLATKPLVQVPAPLFSAPKEGSASVTPPLEHGVSRLTRMTRRAPDRKSEFLKALKDEQDVDLTEDRDGDKQEDVQSQSPSDLHGLEGEESEGNCHHNGISGCREERQDRLSYSLEAEHRLLKEMGWESLQRMMKTACH</sequence>
<dbReference type="EMBL" id="JAACNH010000007">
    <property type="protein sequence ID" value="KAG8437041.1"/>
    <property type="molecule type" value="Genomic_DNA"/>
</dbReference>
<gene>
    <name evidence="8" type="ORF">GDO86_007937</name>
</gene>
<feature type="compositionally biased region" description="Basic and acidic residues" evidence="7">
    <location>
        <begin position="26"/>
        <end position="38"/>
    </location>
</feature>
<evidence type="ECO:0000313" key="8">
    <source>
        <dbReference type="EMBL" id="KAG8437041.1"/>
    </source>
</evidence>
<dbReference type="GO" id="GO:0045893">
    <property type="term" value="P:positive regulation of DNA-templated transcription"/>
    <property type="evidence" value="ECO:0007669"/>
    <property type="project" value="InterPro"/>
</dbReference>
<dbReference type="PANTHER" id="PTHR14339:SF10">
    <property type="entry name" value="VASCULIN-LIKE PROTEIN 1"/>
    <property type="match status" value="1"/>
</dbReference>
<evidence type="ECO:0000256" key="2">
    <source>
        <dbReference type="ARBA" id="ARBA00010099"/>
    </source>
</evidence>